<evidence type="ECO:0000313" key="8">
    <source>
        <dbReference type="Proteomes" id="UP001203852"/>
    </source>
</evidence>
<dbReference type="AlphaFoldDB" id="A0AAN6DS15"/>
<dbReference type="SUPFAM" id="SSF51735">
    <property type="entry name" value="NAD(P)-binding Rossmann-fold domains"/>
    <property type="match status" value="1"/>
</dbReference>
<dbReference type="PANTHER" id="PTHR43761">
    <property type="entry name" value="D-ISOMER SPECIFIC 2-HYDROXYACID DEHYDROGENASE FAMILY PROTEIN (AFU_ORTHOLOGUE AFUA_1G13630)"/>
    <property type="match status" value="1"/>
</dbReference>
<evidence type="ECO:0000256" key="2">
    <source>
        <dbReference type="ARBA" id="ARBA00023002"/>
    </source>
</evidence>
<reference evidence="7" key="1">
    <citation type="journal article" date="2022" name="bioRxiv">
        <title>Deciphering the potential niche of two novel black yeast fungi from a biological soil crust based on their genomes, phenotypes, and melanin regulation.</title>
        <authorList>
            <consortium name="DOE Joint Genome Institute"/>
            <person name="Carr E.C."/>
            <person name="Barton Q."/>
            <person name="Grambo S."/>
            <person name="Sullivan M."/>
            <person name="Renfro C.M."/>
            <person name="Kuo A."/>
            <person name="Pangilinan J."/>
            <person name="Lipzen A."/>
            <person name="Keymanesh K."/>
            <person name="Savage E."/>
            <person name="Barry K."/>
            <person name="Grigoriev I.V."/>
            <person name="Riekhof W.R."/>
            <person name="Harris S.S."/>
        </authorList>
    </citation>
    <scope>NUCLEOTIDE SEQUENCE</scope>
    <source>
        <strain evidence="7">JF 03-4F</strain>
    </source>
</reference>
<protein>
    <submittedName>
        <fullName evidence="7">Glycerate dehydrogenase</fullName>
    </submittedName>
</protein>
<gene>
    <name evidence="7" type="ORF">EDD36DRAFT_55771</name>
</gene>
<proteinExistence type="inferred from homology"/>
<name>A0AAN6DS15_9EURO</name>
<comment type="similarity">
    <text evidence="1 4">Belongs to the D-isomer specific 2-hydroxyacid dehydrogenase family.</text>
</comment>
<dbReference type="Gene3D" id="3.40.50.720">
    <property type="entry name" value="NAD(P)-binding Rossmann-like Domain"/>
    <property type="match status" value="2"/>
</dbReference>
<dbReference type="InterPro" id="IPR006139">
    <property type="entry name" value="D-isomer_2_OHA_DH_cat_dom"/>
</dbReference>
<dbReference type="SUPFAM" id="SSF52283">
    <property type="entry name" value="Formate/glycerate dehydrogenase catalytic domain-like"/>
    <property type="match status" value="1"/>
</dbReference>
<evidence type="ECO:0000259" key="6">
    <source>
        <dbReference type="Pfam" id="PF02826"/>
    </source>
</evidence>
<dbReference type="Pfam" id="PF00389">
    <property type="entry name" value="2-Hacid_dh"/>
    <property type="match status" value="1"/>
</dbReference>
<evidence type="ECO:0000256" key="4">
    <source>
        <dbReference type="RuleBase" id="RU003719"/>
    </source>
</evidence>
<accession>A0AAN6DS15</accession>
<feature type="domain" description="D-isomer specific 2-hydroxyacid dehydrogenase NAD-binding" evidence="6">
    <location>
        <begin position="133"/>
        <end position="315"/>
    </location>
</feature>
<keyword evidence="8" id="KW-1185">Reference proteome</keyword>
<evidence type="ECO:0000259" key="5">
    <source>
        <dbReference type="Pfam" id="PF00389"/>
    </source>
</evidence>
<dbReference type="EMBL" id="MU404359">
    <property type="protein sequence ID" value="KAI1609770.1"/>
    <property type="molecule type" value="Genomic_DNA"/>
</dbReference>
<dbReference type="CDD" id="cd05198">
    <property type="entry name" value="formate_dh_like"/>
    <property type="match status" value="1"/>
</dbReference>
<dbReference type="InterPro" id="IPR036291">
    <property type="entry name" value="NAD(P)-bd_dom_sf"/>
</dbReference>
<evidence type="ECO:0000256" key="3">
    <source>
        <dbReference type="ARBA" id="ARBA00023027"/>
    </source>
</evidence>
<organism evidence="7 8">
    <name type="scientific">Exophiala viscosa</name>
    <dbReference type="NCBI Taxonomy" id="2486360"/>
    <lineage>
        <taxon>Eukaryota</taxon>
        <taxon>Fungi</taxon>
        <taxon>Dikarya</taxon>
        <taxon>Ascomycota</taxon>
        <taxon>Pezizomycotina</taxon>
        <taxon>Eurotiomycetes</taxon>
        <taxon>Chaetothyriomycetidae</taxon>
        <taxon>Chaetothyriales</taxon>
        <taxon>Herpotrichiellaceae</taxon>
        <taxon>Exophiala</taxon>
    </lineage>
</organism>
<comment type="caution">
    <text evidence="7">The sequence shown here is derived from an EMBL/GenBank/DDBJ whole genome shotgun (WGS) entry which is preliminary data.</text>
</comment>
<dbReference type="PANTHER" id="PTHR43761:SF1">
    <property type="entry name" value="D-ISOMER SPECIFIC 2-HYDROXYACID DEHYDROGENASE CATALYTIC DOMAIN-CONTAINING PROTEIN-RELATED"/>
    <property type="match status" value="1"/>
</dbReference>
<evidence type="ECO:0000256" key="1">
    <source>
        <dbReference type="ARBA" id="ARBA00005854"/>
    </source>
</evidence>
<dbReference type="InterPro" id="IPR050418">
    <property type="entry name" value="D-iso_2-hydroxyacid_DH_PdxB"/>
</dbReference>
<dbReference type="InterPro" id="IPR006140">
    <property type="entry name" value="D-isomer_DH_NAD-bd"/>
</dbReference>
<evidence type="ECO:0000313" key="7">
    <source>
        <dbReference type="EMBL" id="KAI1609770.1"/>
    </source>
</evidence>
<keyword evidence="3" id="KW-0520">NAD</keyword>
<dbReference type="GO" id="GO:0016616">
    <property type="term" value="F:oxidoreductase activity, acting on the CH-OH group of donors, NAD or NADP as acceptor"/>
    <property type="evidence" value="ECO:0007669"/>
    <property type="project" value="InterPro"/>
</dbReference>
<sequence length="374" mass="40375">MAMETPSTTSNPSNPSTGASRIKIVALEARFGPIPDFDTFKGEFDIDTAIYDQTVRDDLEVLNERLRDAEIAIICTMPMTAATLAPEVTPNLRAISISAAGTDHVDLEYCRKRGIRVLNSPRANTETVAEHAIALFFAARRAIVQTHIQTVHDQWPKKKTLVTSLRGKNDALPLGLKEETVGIVGYGGVGKHIAKLCTGLGMTVLIADRKSSTTTETQGTAPTSNGSNAMTRCSFTQILQSCTVIFVAIPRLPSTMNMISASEFAMMSSRAVLVNVSRGGIVNESDLLVALRERQIAGAATDVFLVEPAWTENSVLVKALAEEETTVDGEKLPLVVTPHAAWYSEVTMGNLTKDAERNVVGWLRGNPPPENVVV</sequence>
<keyword evidence="2 4" id="KW-0560">Oxidoreductase</keyword>
<dbReference type="GO" id="GO:0051287">
    <property type="term" value="F:NAD binding"/>
    <property type="evidence" value="ECO:0007669"/>
    <property type="project" value="InterPro"/>
</dbReference>
<feature type="domain" description="D-isomer specific 2-hydroxyacid dehydrogenase catalytic" evidence="5">
    <location>
        <begin position="56"/>
        <end position="372"/>
    </location>
</feature>
<dbReference type="Proteomes" id="UP001203852">
    <property type="component" value="Unassembled WGS sequence"/>
</dbReference>
<dbReference type="Pfam" id="PF02826">
    <property type="entry name" value="2-Hacid_dh_C"/>
    <property type="match status" value="1"/>
</dbReference>